<keyword evidence="2" id="KW-1003">Cell membrane</keyword>
<feature type="transmembrane region" description="Helical" evidence="6">
    <location>
        <begin position="267"/>
        <end position="287"/>
    </location>
</feature>
<comment type="subcellular location">
    <subcellularLocation>
        <location evidence="1">Membrane</location>
        <topology evidence="1">Multi-pass membrane protein</topology>
    </subcellularLocation>
</comment>
<evidence type="ECO:0000256" key="3">
    <source>
        <dbReference type="ARBA" id="ARBA00022692"/>
    </source>
</evidence>
<evidence type="ECO:0000256" key="5">
    <source>
        <dbReference type="ARBA" id="ARBA00023136"/>
    </source>
</evidence>
<dbReference type="PANTHER" id="PTHR42723:SF1">
    <property type="entry name" value="CHLOROPHYLL SYNTHASE, CHLOROPLASTIC"/>
    <property type="match status" value="1"/>
</dbReference>
<keyword evidence="5 6" id="KW-0472">Membrane</keyword>
<evidence type="ECO:0000313" key="7">
    <source>
        <dbReference type="EMBL" id="ODS02034.1"/>
    </source>
</evidence>
<feature type="transmembrane region" description="Helical" evidence="6">
    <location>
        <begin position="217"/>
        <end position="235"/>
    </location>
</feature>
<feature type="transmembrane region" description="Helical" evidence="6">
    <location>
        <begin position="193"/>
        <end position="211"/>
    </location>
</feature>
<reference evidence="7 8" key="1">
    <citation type="journal article" date="2016" name="Environ. Microbiol.">
        <title>New Methyloceanibacter diversity from North Sea sediments includes methanotroph containing solely the soluble methane monooxygenase.</title>
        <authorList>
            <person name="Vekeman B."/>
            <person name="Kerckhof F.M."/>
            <person name="Cremers G."/>
            <person name="de Vos P."/>
            <person name="Vandamme P."/>
            <person name="Boon N."/>
            <person name="Op den Camp H.J."/>
            <person name="Heylen K."/>
        </authorList>
    </citation>
    <scope>NUCLEOTIDE SEQUENCE [LARGE SCALE GENOMIC DNA]</scope>
    <source>
        <strain evidence="7 8">R-67177</strain>
    </source>
</reference>
<feature type="transmembrane region" description="Helical" evidence="6">
    <location>
        <begin position="242"/>
        <end position="261"/>
    </location>
</feature>
<evidence type="ECO:0000256" key="1">
    <source>
        <dbReference type="ARBA" id="ARBA00004141"/>
    </source>
</evidence>
<dbReference type="InterPro" id="IPR000537">
    <property type="entry name" value="UbiA_prenyltransferase"/>
</dbReference>
<dbReference type="OrthoDB" id="8559716at2"/>
<dbReference type="Gene3D" id="1.10.357.140">
    <property type="entry name" value="UbiA prenyltransferase"/>
    <property type="match status" value="1"/>
</dbReference>
<dbReference type="GO" id="GO:0016020">
    <property type="term" value="C:membrane"/>
    <property type="evidence" value="ECO:0007669"/>
    <property type="project" value="UniProtKB-SubCell"/>
</dbReference>
<keyword evidence="4 6" id="KW-1133">Transmembrane helix</keyword>
<proteinExistence type="predicted"/>
<accession>A0A1E3W894</accession>
<feature type="transmembrane region" description="Helical" evidence="6">
    <location>
        <begin position="45"/>
        <end position="63"/>
    </location>
</feature>
<evidence type="ECO:0000256" key="4">
    <source>
        <dbReference type="ARBA" id="ARBA00022989"/>
    </source>
</evidence>
<keyword evidence="8" id="KW-1185">Reference proteome</keyword>
<evidence type="ECO:0000256" key="2">
    <source>
        <dbReference type="ARBA" id="ARBA00022475"/>
    </source>
</evidence>
<evidence type="ECO:0000313" key="8">
    <source>
        <dbReference type="Proteomes" id="UP000095042"/>
    </source>
</evidence>
<name>A0A1E3W894_9HYPH</name>
<dbReference type="CDD" id="cd13964">
    <property type="entry name" value="PT_UbiA_1"/>
    <property type="match status" value="1"/>
</dbReference>
<protein>
    <recommendedName>
        <fullName evidence="9">Prenyltransferase</fullName>
    </recommendedName>
</protein>
<dbReference type="GO" id="GO:0016765">
    <property type="term" value="F:transferase activity, transferring alkyl or aryl (other than methyl) groups"/>
    <property type="evidence" value="ECO:0007669"/>
    <property type="project" value="InterPro"/>
</dbReference>
<evidence type="ECO:0000256" key="6">
    <source>
        <dbReference type="SAM" id="Phobius"/>
    </source>
</evidence>
<organism evidence="7 8">
    <name type="scientific">Methyloceanibacter marginalis</name>
    <dbReference type="NCBI Taxonomy" id="1774971"/>
    <lineage>
        <taxon>Bacteria</taxon>
        <taxon>Pseudomonadati</taxon>
        <taxon>Pseudomonadota</taxon>
        <taxon>Alphaproteobacteria</taxon>
        <taxon>Hyphomicrobiales</taxon>
        <taxon>Hyphomicrobiaceae</taxon>
        <taxon>Methyloceanibacter</taxon>
    </lineage>
</organism>
<keyword evidence="3 6" id="KW-0812">Transmembrane</keyword>
<gene>
    <name evidence="7" type="ORF">AUC71_02685</name>
</gene>
<dbReference type="Pfam" id="PF01040">
    <property type="entry name" value="UbiA"/>
    <property type="match status" value="1"/>
</dbReference>
<evidence type="ECO:0008006" key="9">
    <source>
        <dbReference type="Google" id="ProtNLM"/>
    </source>
</evidence>
<dbReference type="InterPro" id="IPR044878">
    <property type="entry name" value="UbiA_sf"/>
</dbReference>
<feature type="transmembrane region" description="Helical" evidence="6">
    <location>
        <begin position="139"/>
        <end position="158"/>
    </location>
</feature>
<comment type="caution">
    <text evidence="7">The sequence shown here is derived from an EMBL/GenBank/DDBJ whole genome shotgun (WGS) entry which is preliminary data.</text>
</comment>
<sequence length="290" mass="29497">MGSLAAPRLIGWRTAVRLGRVSNLPTVWSNVIAALALAGGSSTRVLLVAGISMSLLYIGGMYLNDAFDRDIDARERPTRPIPSGEAPAATVLWAGFAMLAIGVAALATLSLASGLVGLALAAAIVVYDMHHKKNPLSPVLMGLCRALVYVGSAAAVGAALEPRVLIGAAAMFLFVAGLTLAAKQESLARVSNLPALILLAAPLVAALPLIASSWPVPFAFLLLAVALVFAVLLLSRRGSGDVGRAIGLLIASIALTDALAAASAGAATAMAVCIALFGMTLILQRYVPGT</sequence>
<dbReference type="Proteomes" id="UP000095042">
    <property type="component" value="Unassembled WGS sequence"/>
</dbReference>
<dbReference type="RefSeq" id="WP_069624775.1">
    <property type="nucleotide sequence ID" value="NZ_LPWD01000420.1"/>
</dbReference>
<feature type="transmembrane region" description="Helical" evidence="6">
    <location>
        <begin position="164"/>
        <end position="181"/>
    </location>
</feature>
<dbReference type="PANTHER" id="PTHR42723">
    <property type="entry name" value="CHLOROPHYLL SYNTHASE"/>
    <property type="match status" value="1"/>
</dbReference>
<dbReference type="EMBL" id="LPWD01000420">
    <property type="protein sequence ID" value="ODS02034.1"/>
    <property type="molecule type" value="Genomic_DNA"/>
</dbReference>
<feature type="transmembrane region" description="Helical" evidence="6">
    <location>
        <begin position="84"/>
        <end position="103"/>
    </location>
</feature>
<dbReference type="InterPro" id="IPR050475">
    <property type="entry name" value="Prenyltransferase_related"/>
</dbReference>
<dbReference type="AlphaFoldDB" id="A0A1E3W894"/>